<accession>F4PEL9</accession>
<sequence>MDTISTLLQNIKHDDNYKSTQVINSAKPGPDPSDRSKHLAHGIRSSNYSLSSNVYLQNQSNNLIQSLTNAISKHHHSAAYSIYTDLVKHTPDLLTNIPIRAYFDLIKITLTGDVQSLSGYTTTQRSQQALSVHEHMSLIVNPKQPDILFYAGLICIYAKNNDIPAIETTLAQVHRSKLDFNTADILPMLIRAYLLSGQPLRSLEYFKRYCIIDATAKPFNHLIKSYSLLNDEQGIQDTLDSMRKQEILKDSTTYHILAMHYYKKKDFQAIGKYINESEAHSSASKHRTGWDSMSKLKLRFAVTSQNWYKALQIIKKAEIFSTCIPKELEGDIITAYAFGIQNDVGLLLSTYCSSISTAGPLQSNIDSIVAHRLGSATNSKVLKSLYSAANECKTPIVHVLTGIANGYIEQDDIVSANLIMNEISAREHQIPIVLQRKLAWKHLIICDTDGIFDWLDKFEQSQEIFDYSFWYNVMKWTLQTQSAETVDKVASRIQKYINEDTSSIVNSIRHRLVISGINPLPQTTTLNHDLDLINEK</sequence>
<dbReference type="HOGENOM" id="CLU_508032_0_0_1"/>
<dbReference type="GeneID" id="18244787"/>
<dbReference type="InterPro" id="IPR011990">
    <property type="entry name" value="TPR-like_helical_dom_sf"/>
</dbReference>
<protein>
    <recommendedName>
        <fullName evidence="3">Pentacotripeptide-repeat region of PRORP domain-containing protein</fullName>
    </recommendedName>
</protein>
<reference evidence="1 2" key="1">
    <citation type="submission" date="2009-12" db="EMBL/GenBank/DDBJ databases">
        <title>The draft genome of Batrachochytrium dendrobatidis.</title>
        <authorList>
            <consortium name="US DOE Joint Genome Institute (JGI-PGF)"/>
            <person name="Kuo A."/>
            <person name="Salamov A."/>
            <person name="Schmutz J."/>
            <person name="Lucas S."/>
            <person name="Pitluck S."/>
            <person name="Rosenblum E."/>
            <person name="Stajich J."/>
            <person name="Eisen M."/>
            <person name="Grigoriev I.V."/>
        </authorList>
    </citation>
    <scope>NUCLEOTIDE SEQUENCE [LARGE SCALE GENOMIC DNA]</scope>
    <source>
        <strain evidence="2">JAM81 / FGSC 10211</strain>
    </source>
</reference>
<evidence type="ECO:0000313" key="1">
    <source>
        <dbReference type="EMBL" id="EGF76268.1"/>
    </source>
</evidence>
<evidence type="ECO:0008006" key="3">
    <source>
        <dbReference type="Google" id="ProtNLM"/>
    </source>
</evidence>
<dbReference type="GO" id="GO:0006396">
    <property type="term" value="P:RNA processing"/>
    <property type="evidence" value="ECO:0000318"/>
    <property type="project" value="GO_Central"/>
</dbReference>
<name>F4PEL9_BATDJ</name>
<dbReference type="InParanoid" id="F4PEL9"/>
<dbReference type="PANTHER" id="PTHR47934">
    <property type="entry name" value="PENTATRICOPEPTIDE REPEAT-CONTAINING PROTEIN PET309, MITOCHONDRIAL"/>
    <property type="match status" value="1"/>
</dbReference>
<proteinExistence type="predicted"/>
<dbReference type="GO" id="GO:0007005">
    <property type="term" value="P:mitochondrion organization"/>
    <property type="evidence" value="ECO:0000318"/>
    <property type="project" value="GO_Central"/>
</dbReference>
<organism evidence="1 2">
    <name type="scientific">Batrachochytrium dendrobatidis (strain JAM81 / FGSC 10211)</name>
    <name type="common">Frog chytrid fungus</name>
    <dbReference type="NCBI Taxonomy" id="684364"/>
    <lineage>
        <taxon>Eukaryota</taxon>
        <taxon>Fungi</taxon>
        <taxon>Fungi incertae sedis</taxon>
        <taxon>Chytridiomycota</taxon>
        <taxon>Chytridiomycota incertae sedis</taxon>
        <taxon>Chytridiomycetes</taxon>
        <taxon>Rhizophydiales</taxon>
        <taxon>Rhizophydiales incertae sedis</taxon>
        <taxon>Batrachochytrium</taxon>
    </lineage>
</organism>
<gene>
    <name evidence="1" type="ORF">BATDEDRAFT_92859</name>
</gene>
<dbReference type="PANTHER" id="PTHR47934:SF6">
    <property type="entry name" value="MITOCHONDRIAL GROUP I INTRON SPLICING FACTOR CCM1-RELATED"/>
    <property type="match status" value="1"/>
</dbReference>
<dbReference type="AlphaFoldDB" id="F4PEL9"/>
<dbReference type="InterPro" id="IPR051114">
    <property type="entry name" value="Mito_RNA_Proc_CCM1"/>
</dbReference>
<dbReference type="RefSeq" id="XP_006683098.1">
    <property type="nucleotide sequence ID" value="XM_006683035.1"/>
</dbReference>
<dbReference type="EMBL" id="GL882898">
    <property type="protein sequence ID" value="EGF76268.1"/>
    <property type="molecule type" value="Genomic_DNA"/>
</dbReference>
<evidence type="ECO:0000313" key="2">
    <source>
        <dbReference type="Proteomes" id="UP000007241"/>
    </source>
</evidence>
<dbReference type="GO" id="GO:0005739">
    <property type="term" value="C:mitochondrion"/>
    <property type="evidence" value="ECO:0000318"/>
    <property type="project" value="GO_Central"/>
</dbReference>
<dbReference type="GO" id="GO:0003729">
    <property type="term" value="F:mRNA binding"/>
    <property type="evidence" value="ECO:0000318"/>
    <property type="project" value="GO_Central"/>
</dbReference>
<dbReference type="Proteomes" id="UP000007241">
    <property type="component" value="Unassembled WGS sequence"/>
</dbReference>
<dbReference type="Gene3D" id="1.25.40.10">
    <property type="entry name" value="Tetratricopeptide repeat domain"/>
    <property type="match status" value="1"/>
</dbReference>
<keyword evidence="2" id="KW-1185">Reference proteome</keyword>